<dbReference type="Proteomes" id="UP000076078">
    <property type="component" value="Unassembled WGS sequence"/>
</dbReference>
<dbReference type="InParanoid" id="A0A151ZCX9"/>
<gene>
    <name evidence="9" type="ORF">DLAC_11690</name>
</gene>
<dbReference type="InterPro" id="IPR002293">
    <property type="entry name" value="AA/rel_permease1"/>
</dbReference>
<keyword evidence="10" id="KW-1185">Reference proteome</keyword>
<evidence type="ECO:0000256" key="2">
    <source>
        <dbReference type="ARBA" id="ARBA00022448"/>
    </source>
</evidence>
<evidence type="ECO:0000313" key="10">
    <source>
        <dbReference type="Proteomes" id="UP000076078"/>
    </source>
</evidence>
<evidence type="ECO:0000256" key="1">
    <source>
        <dbReference type="ARBA" id="ARBA00004651"/>
    </source>
</evidence>
<feature type="transmembrane region" description="Helical" evidence="8">
    <location>
        <begin position="35"/>
        <end position="54"/>
    </location>
</feature>
<dbReference type="EMBL" id="LODT01000034">
    <property type="protein sequence ID" value="KYQ91806.1"/>
    <property type="molecule type" value="Genomic_DNA"/>
</dbReference>
<dbReference type="Gene3D" id="1.20.1740.10">
    <property type="entry name" value="Amino acid/polyamine transporter I"/>
    <property type="match status" value="1"/>
</dbReference>
<comment type="similarity">
    <text evidence="7">Belongs to the amino acid-polyamine-organocation (APC) superfamily. Polyamine:cation symporter (PHS) (TC 2.A.3.12) family.</text>
</comment>
<feature type="transmembrane region" description="Helical" evidence="8">
    <location>
        <begin position="424"/>
        <end position="443"/>
    </location>
</feature>
<evidence type="ECO:0000256" key="5">
    <source>
        <dbReference type="ARBA" id="ARBA00022989"/>
    </source>
</evidence>
<evidence type="ECO:0000256" key="6">
    <source>
        <dbReference type="ARBA" id="ARBA00023136"/>
    </source>
</evidence>
<feature type="transmembrane region" description="Helical" evidence="8">
    <location>
        <begin position="188"/>
        <end position="210"/>
    </location>
</feature>
<dbReference type="OrthoDB" id="16230at2759"/>
<accession>A0A151ZCX9</accession>
<dbReference type="OMA" id="WGFQEAW"/>
<dbReference type="PANTHER" id="PTHR45826">
    <property type="entry name" value="POLYAMINE TRANSPORTER PUT1"/>
    <property type="match status" value="1"/>
</dbReference>
<dbReference type="AlphaFoldDB" id="A0A151ZCX9"/>
<evidence type="ECO:0000256" key="4">
    <source>
        <dbReference type="ARBA" id="ARBA00022692"/>
    </source>
</evidence>
<dbReference type="GO" id="GO:0005886">
    <property type="term" value="C:plasma membrane"/>
    <property type="evidence" value="ECO:0007669"/>
    <property type="project" value="UniProtKB-SubCell"/>
</dbReference>
<dbReference type="GO" id="GO:0015203">
    <property type="term" value="F:polyamine transmembrane transporter activity"/>
    <property type="evidence" value="ECO:0007669"/>
    <property type="project" value="UniProtKB-ARBA"/>
</dbReference>
<comment type="caution">
    <text evidence="9">The sequence shown here is derived from an EMBL/GenBank/DDBJ whole genome shotgun (WGS) entry which is preliminary data.</text>
</comment>
<protein>
    <recommendedName>
        <fullName evidence="11">Amino acid/polyamine transporter I</fullName>
    </recommendedName>
</protein>
<keyword evidence="4 8" id="KW-0812">Transmembrane</keyword>
<proteinExistence type="inferred from homology"/>
<organism evidence="9 10">
    <name type="scientific">Tieghemostelium lacteum</name>
    <name type="common">Slime mold</name>
    <name type="synonym">Dictyostelium lacteum</name>
    <dbReference type="NCBI Taxonomy" id="361077"/>
    <lineage>
        <taxon>Eukaryota</taxon>
        <taxon>Amoebozoa</taxon>
        <taxon>Evosea</taxon>
        <taxon>Eumycetozoa</taxon>
        <taxon>Dictyostelia</taxon>
        <taxon>Dictyosteliales</taxon>
        <taxon>Raperosteliaceae</taxon>
        <taxon>Tieghemostelium</taxon>
    </lineage>
</organism>
<reference evidence="9 10" key="1">
    <citation type="submission" date="2015-12" db="EMBL/GenBank/DDBJ databases">
        <title>Dictyostelia acquired genes for synthesis and detection of signals that induce cell-type specialization by lateral gene transfer from prokaryotes.</title>
        <authorList>
            <person name="Gloeckner G."/>
            <person name="Schaap P."/>
        </authorList>
    </citation>
    <scope>NUCLEOTIDE SEQUENCE [LARGE SCALE GENOMIC DNA]</scope>
    <source>
        <strain evidence="9 10">TK</strain>
    </source>
</reference>
<keyword evidence="6 8" id="KW-0472">Membrane</keyword>
<evidence type="ECO:0000256" key="7">
    <source>
        <dbReference type="ARBA" id="ARBA00024041"/>
    </source>
</evidence>
<keyword evidence="3" id="KW-1003">Cell membrane</keyword>
<feature type="transmembrane region" description="Helical" evidence="8">
    <location>
        <begin position="360"/>
        <end position="378"/>
    </location>
</feature>
<sequence length="493" mass="54439">MSIEENTGTEIIQKAGDSVAIGVKEGESAQHPPRVLGFLALFAIAYFVVSGGPYGIENAVAGGPPVYILILFIVLPFLWSYPLGMITAELSNAIPQDGGCSVWAEKAFGQYASMSVGLFSWFSNMIDLSLYPVLFVQYFGNCFLNTEYENSNWGGDIEQCFYCRWLLAFIVILLIVACNLWGVEEVGVSSNILAIILLMPFVLMVAIGIWHVDLKFILKGDGGFKGIKNVSLGTIIVPVIWSFSGYDSLGQVAGEVKNAEKNYPRGIIAVMIVSIVTYLLPILVGMQYDTDWSSWQSGQFSDVALKVAGNWLNILMGIGGMASSLGLFNCCLCTVSRNLYSLGCRGYLPSIYSKLVPKRATPWVAILTNATIIGFLVVLPFNSIMVLDMSVYSIVVLFEIASYIKLYLYNPEIHRPFRAVKSRWGLIFIACPAIFAFIVIYSSGWDCQWKTLVVVAINAAVVASRYIYNNYKHKFTRSTKEETESLLNNNSIN</sequence>
<name>A0A151ZCX9_TIELA</name>
<comment type="subcellular location">
    <subcellularLocation>
        <location evidence="1">Cell membrane</location>
        <topology evidence="1">Multi-pass membrane protein</topology>
    </subcellularLocation>
</comment>
<keyword evidence="2" id="KW-0813">Transport</keyword>
<evidence type="ECO:0000313" key="9">
    <source>
        <dbReference type="EMBL" id="KYQ91806.1"/>
    </source>
</evidence>
<feature type="transmembrane region" description="Helical" evidence="8">
    <location>
        <begin position="267"/>
        <end position="288"/>
    </location>
</feature>
<feature type="transmembrane region" description="Helical" evidence="8">
    <location>
        <begin position="384"/>
        <end position="404"/>
    </location>
</feature>
<evidence type="ECO:0008006" key="11">
    <source>
        <dbReference type="Google" id="ProtNLM"/>
    </source>
</evidence>
<dbReference type="PANTHER" id="PTHR45826:SF2">
    <property type="entry name" value="AMINO ACID TRANSPORTER"/>
    <property type="match status" value="1"/>
</dbReference>
<feature type="transmembrane region" description="Helical" evidence="8">
    <location>
        <begin position="66"/>
        <end position="83"/>
    </location>
</feature>
<feature type="transmembrane region" description="Helical" evidence="8">
    <location>
        <begin position="118"/>
        <end position="140"/>
    </location>
</feature>
<dbReference type="InterPro" id="IPR044566">
    <property type="entry name" value="RMV1-like"/>
</dbReference>
<feature type="transmembrane region" description="Helical" evidence="8">
    <location>
        <begin position="449"/>
        <end position="468"/>
    </location>
</feature>
<keyword evidence="5 8" id="KW-1133">Transmembrane helix</keyword>
<dbReference type="PIRSF" id="PIRSF006060">
    <property type="entry name" value="AA_transporter"/>
    <property type="match status" value="1"/>
</dbReference>
<dbReference type="STRING" id="361077.A0A151ZCX9"/>
<feature type="transmembrane region" description="Helical" evidence="8">
    <location>
        <begin position="161"/>
        <end position="182"/>
    </location>
</feature>
<dbReference type="Pfam" id="PF13520">
    <property type="entry name" value="AA_permease_2"/>
    <property type="match status" value="1"/>
</dbReference>
<feature type="transmembrane region" description="Helical" evidence="8">
    <location>
        <begin position="314"/>
        <end position="340"/>
    </location>
</feature>
<evidence type="ECO:0000256" key="3">
    <source>
        <dbReference type="ARBA" id="ARBA00022475"/>
    </source>
</evidence>
<evidence type="ECO:0000256" key="8">
    <source>
        <dbReference type="SAM" id="Phobius"/>
    </source>
</evidence>